<dbReference type="Pfam" id="PF00651">
    <property type="entry name" value="BTB"/>
    <property type="match status" value="2"/>
</dbReference>
<dbReference type="PROSITE" id="PS50097">
    <property type="entry name" value="BTB"/>
    <property type="match status" value="1"/>
</dbReference>
<evidence type="ECO:0000259" key="1">
    <source>
        <dbReference type="PROSITE" id="PS50097"/>
    </source>
</evidence>
<dbReference type="SUPFAM" id="SSF54695">
    <property type="entry name" value="POZ domain"/>
    <property type="match status" value="1"/>
</dbReference>
<dbReference type="InterPro" id="IPR011333">
    <property type="entry name" value="SKP1/BTB/POZ_sf"/>
</dbReference>
<comment type="caution">
    <text evidence="2">The sequence shown here is derived from an EMBL/GenBank/DDBJ whole genome shotgun (WGS) entry which is preliminary data.</text>
</comment>
<dbReference type="OrthoDB" id="6359816at2759"/>
<name>A0A9N9A9R2_9GLOM</name>
<dbReference type="AlphaFoldDB" id="A0A9N9A9R2"/>
<sequence length="264" mass="30235">MAQFCKRELLSDSIVIGVKLRRTQLLDQFDRALSLQRPIPLKTFPKNLEAAWNNEFQRAGSGDVKITVQGQTIYASSAILAKRSDYFQRMFEGSWAECNRSCNNQQQITDVSSISDGDDCLLTTFTVSPKYHIEIKDFDYQTTVQMLLFLYTDQAELDECSNIWELYTIANKYLISDLEAKTKGKIIENMSIATAAEGLFGNAWKWSELKKKFLKFVVKNFASIRNSQGYKNIVANQSKYPMYLEINSEILLAMVPEIPQEIPQ</sequence>
<accession>A0A9N9A9R2</accession>
<protein>
    <submittedName>
        <fullName evidence="2">7756_t:CDS:1</fullName>
    </submittedName>
</protein>
<feature type="domain" description="BTB" evidence="1">
    <location>
        <begin position="62"/>
        <end position="159"/>
    </location>
</feature>
<dbReference type="Proteomes" id="UP000789342">
    <property type="component" value="Unassembled WGS sequence"/>
</dbReference>
<evidence type="ECO:0000313" key="3">
    <source>
        <dbReference type="Proteomes" id="UP000789342"/>
    </source>
</evidence>
<dbReference type="EMBL" id="CAJVPV010002356">
    <property type="protein sequence ID" value="CAG8524292.1"/>
    <property type="molecule type" value="Genomic_DNA"/>
</dbReference>
<reference evidence="2" key="1">
    <citation type="submission" date="2021-06" db="EMBL/GenBank/DDBJ databases">
        <authorList>
            <person name="Kallberg Y."/>
            <person name="Tangrot J."/>
            <person name="Rosling A."/>
        </authorList>
    </citation>
    <scope>NUCLEOTIDE SEQUENCE</scope>
    <source>
        <strain evidence="2">CL551</strain>
    </source>
</reference>
<evidence type="ECO:0000313" key="2">
    <source>
        <dbReference type="EMBL" id="CAG8524292.1"/>
    </source>
</evidence>
<gene>
    <name evidence="2" type="ORF">AMORRO_LOCUS4360</name>
</gene>
<dbReference type="InterPro" id="IPR000210">
    <property type="entry name" value="BTB/POZ_dom"/>
</dbReference>
<dbReference type="PANTHER" id="PTHR24413">
    <property type="entry name" value="SPECKLE-TYPE POZ PROTEIN"/>
    <property type="match status" value="1"/>
</dbReference>
<dbReference type="CDD" id="cd18186">
    <property type="entry name" value="BTB_POZ_ZBTB_KLHL-like"/>
    <property type="match status" value="1"/>
</dbReference>
<organism evidence="2 3">
    <name type="scientific">Acaulospora morrowiae</name>
    <dbReference type="NCBI Taxonomy" id="94023"/>
    <lineage>
        <taxon>Eukaryota</taxon>
        <taxon>Fungi</taxon>
        <taxon>Fungi incertae sedis</taxon>
        <taxon>Mucoromycota</taxon>
        <taxon>Glomeromycotina</taxon>
        <taxon>Glomeromycetes</taxon>
        <taxon>Diversisporales</taxon>
        <taxon>Acaulosporaceae</taxon>
        <taxon>Acaulospora</taxon>
    </lineage>
</organism>
<dbReference type="Gene3D" id="3.30.710.10">
    <property type="entry name" value="Potassium Channel Kv1.1, Chain A"/>
    <property type="match status" value="1"/>
</dbReference>
<proteinExistence type="predicted"/>
<keyword evidence="3" id="KW-1185">Reference proteome</keyword>
<dbReference type="SMART" id="SM00225">
    <property type="entry name" value="BTB"/>
    <property type="match status" value="1"/>
</dbReference>